<evidence type="ECO:0000256" key="4">
    <source>
        <dbReference type="ARBA" id="ARBA00022525"/>
    </source>
</evidence>
<organism evidence="9 10">
    <name type="scientific">Pseudonaja textilis</name>
    <name type="common">Eastern brown snake</name>
    <dbReference type="NCBI Taxonomy" id="8673"/>
    <lineage>
        <taxon>Eukaryota</taxon>
        <taxon>Metazoa</taxon>
        <taxon>Chordata</taxon>
        <taxon>Craniata</taxon>
        <taxon>Vertebrata</taxon>
        <taxon>Euteleostomi</taxon>
        <taxon>Lepidosauria</taxon>
        <taxon>Squamata</taxon>
        <taxon>Bifurcata</taxon>
        <taxon>Unidentata</taxon>
        <taxon>Episquamata</taxon>
        <taxon>Toxicofera</taxon>
        <taxon>Serpentes</taxon>
        <taxon>Colubroidea</taxon>
        <taxon>Elapidae</taxon>
        <taxon>Hydrophiinae</taxon>
        <taxon>Pseudonaja</taxon>
    </lineage>
</organism>
<dbReference type="OMA" id="SLRYIRV"/>
<proteinExistence type="inferred from homology"/>
<reference evidence="9" key="1">
    <citation type="submission" date="2025-08" db="UniProtKB">
        <authorList>
            <consortium name="Ensembl"/>
        </authorList>
    </citation>
    <scope>IDENTIFICATION</scope>
</reference>
<dbReference type="SUPFAM" id="SSF51445">
    <property type="entry name" value="(Trans)glycosidases"/>
    <property type="match status" value="1"/>
</dbReference>
<evidence type="ECO:0000256" key="5">
    <source>
        <dbReference type="ARBA" id="ARBA00022729"/>
    </source>
</evidence>
<evidence type="ECO:0000256" key="7">
    <source>
        <dbReference type="ARBA" id="ARBA00040976"/>
    </source>
</evidence>
<dbReference type="FunFam" id="3.10.50.10:FF:000002">
    <property type="entry name" value="Chitinase domain-containing protein 1"/>
    <property type="match status" value="1"/>
</dbReference>
<dbReference type="Gene3D" id="3.10.50.10">
    <property type="match status" value="1"/>
</dbReference>
<keyword evidence="4" id="KW-0964">Secreted</keyword>
<keyword evidence="5" id="KW-0732">Signal</keyword>
<evidence type="ECO:0000256" key="1">
    <source>
        <dbReference type="ARBA" id="ARBA00004371"/>
    </source>
</evidence>
<dbReference type="GO" id="GO:0005576">
    <property type="term" value="C:extracellular region"/>
    <property type="evidence" value="ECO:0007669"/>
    <property type="project" value="UniProtKB-SubCell"/>
</dbReference>
<dbReference type="PANTHER" id="PTHR46066">
    <property type="entry name" value="CHITINASE DOMAIN-CONTAINING PROTEIN 1 FAMILY MEMBER"/>
    <property type="match status" value="1"/>
</dbReference>
<dbReference type="InterPro" id="IPR001223">
    <property type="entry name" value="Glyco_hydro18_cat"/>
</dbReference>
<dbReference type="GO" id="GO:0005764">
    <property type="term" value="C:lysosome"/>
    <property type="evidence" value="ECO:0007669"/>
    <property type="project" value="UniProtKB-SubCell"/>
</dbReference>
<accession>A0A670XPD3</accession>
<name>A0A670XPD3_PSETE</name>
<reference evidence="9" key="2">
    <citation type="submission" date="2025-09" db="UniProtKB">
        <authorList>
            <consortium name="Ensembl"/>
        </authorList>
    </citation>
    <scope>IDENTIFICATION</scope>
</reference>
<dbReference type="Ensembl" id="ENSPTXT00000001475.1">
    <property type="protein sequence ID" value="ENSPTXP00000001434.1"/>
    <property type="gene ID" value="ENSPTXG00000001169.1"/>
</dbReference>
<dbReference type="PANTHER" id="PTHR46066:SF2">
    <property type="entry name" value="CHITINASE DOMAIN-CONTAINING PROTEIN 1"/>
    <property type="match status" value="1"/>
</dbReference>
<dbReference type="InterPro" id="IPR017853">
    <property type="entry name" value="GH"/>
</dbReference>
<dbReference type="GO" id="GO:0005975">
    <property type="term" value="P:carbohydrate metabolic process"/>
    <property type="evidence" value="ECO:0007669"/>
    <property type="project" value="InterPro"/>
</dbReference>
<dbReference type="GO" id="GO:0070492">
    <property type="term" value="F:oligosaccharide binding"/>
    <property type="evidence" value="ECO:0007669"/>
    <property type="project" value="TreeGrafter"/>
</dbReference>
<dbReference type="Proteomes" id="UP000472273">
    <property type="component" value="Unplaced"/>
</dbReference>
<sequence>QRFRQPSQYIEILKEHKPKLVWTEKIAEHYLEYKKSKGNKHIVFYPTLKSIQLRLKLAKKLGTGIAIWELGQGLDYFYDLL</sequence>
<dbReference type="InterPro" id="IPR029070">
    <property type="entry name" value="Chitinase_insertion_sf"/>
</dbReference>
<evidence type="ECO:0000259" key="8">
    <source>
        <dbReference type="PROSITE" id="PS51910"/>
    </source>
</evidence>
<keyword evidence="6" id="KW-0458">Lysosome</keyword>
<evidence type="ECO:0000313" key="9">
    <source>
        <dbReference type="Ensembl" id="ENSPTXP00000001434.1"/>
    </source>
</evidence>
<protein>
    <recommendedName>
        <fullName evidence="7">Chitinase domain-containing protein 1</fullName>
    </recommendedName>
</protein>
<evidence type="ECO:0000256" key="6">
    <source>
        <dbReference type="ARBA" id="ARBA00023228"/>
    </source>
</evidence>
<dbReference type="PROSITE" id="PS51910">
    <property type="entry name" value="GH18_2"/>
    <property type="match status" value="1"/>
</dbReference>
<evidence type="ECO:0000256" key="2">
    <source>
        <dbReference type="ARBA" id="ARBA00004613"/>
    </source>
</evidence>
<dbReference type="AlphaFoldDB" id="A0A670XPD3"/>
<feature type="domain" description="GH18" evidence="8">
    <location>
        <begin position="1"/>
        <end position="81"/>
    </location>
</feature>
<comment type="subcellular location">
    <subcellularLocation>
        <location evidence="1">Lysosome</location>
    </subcellularLocation>
    <subcellularLocation>
        <location evidence="2">Secreted</location>
    </subcellularLocation>
</comment>
<evidence type="ECO:0000256" key="3">
    <source>
        <dbReference type="ARBA" id="ARBA00009336"/>
    </source>
</evidence>
<dbReference type="GeneTree" id="ENSGT00950000185424"/>
<keyword evidence="10" id="KW-1185">Reference proteome</keyword>
<comment type="similarity">
    <text evidence="3">Belongs to the glycosyl hydrolase 18 family.</text>
</comment>
<dbReference type="GO" id="GO:0012505">
    <property type="term" value="C:endomembrane system"/>
    <property type="evidence" value="ECO:0007669"/>
    <property type="project" value="TreeGrafter"/>
</dbReference>
<evidence type="ECO:0000313" key="10">
    <source>
        <dbReference type="Proteomes" id="UP000472273"/>
    </source>
</evidence>